<accession>A0ABD6CEN5</accession>
<evidence type="ECO:0000313" key="1">
    <source>
        <dbReference type="EMBL" id="MFD1588501.1"/>
    </source>
</evidence>
<protein>
    <submittedName>
        <fullName evidence="1">Uncharacterized protein</fullName>
    </submittedName>
</protein>
<name>A0ABD6CEN5_9EURY</name>
<dbReference type="Proteomes" id="UP001597119">
    <property type="component" value="Unassembled WGS sequence"/>
</dbReference>
<dbReference type="Gene3D" id="1.10.10.10">
    <property type="entry name" value="Winged helix-like DNA-binding domain superfamily/Winged helix DNA-binding domain"/>
    <property type="match status" value="1"/>
</dbReference>
<reference evidence="1 2" key="1">
    <citation type="journal article" date="2019" name="Int. J. Syst. Evol. Microbiol.">
        <title>The Global Catalogue of Microorganisms (GCM) 10K type strain sequencing project: providing services to taxonomists for standard genome sequencing and annotation.</title>
        <authorList>
            <consortium name="The Broad Institute Genomics Platform"/>
            <consortium name="The Broad Institute Genome Sequencing Center for Infectious Disease"/>
            <person name="Wu L."/>
            <person name="Ma J."/>
        </authorList>
    </citation>
    <scope>NUCLEOTIDE SEQUENCE [LARGE SCALE GENOMIC DNA]</scope>
    <source>
        <strain evidence="1 2">CGMCC 1.12125</strain>
    </source>
</reference>
<dbReference type="InterPro" id="IPR036390">
    <property type="entry name" value="WH_DNA-bd_sf"/>
</dbReference>
<dbReference type="EMBL" id="JBHUDJ010000013">
    <property type="protein sequence ID" value="MFD1588501.1"/>
    <property type="molecule type" value="Genomic_DNA"/>
</dbReference>
<dbReference type="InterPro" id="IPR036388">
    <property type="entry name" value="WH-like_DNA-bd_sf"/>
</dbReference>
<sequence>MPGRPPKVSDEDILKVFKERDDRVLWTAEVAEELPIRQDSLSTRLNELEEKGLLANKKRHKMAVWWITEKGEKVLAGEIDPEELNE</sequence>
<proteinExistence type="predicted"/>
<dbReference type="SUPFAM" id="SSF46785">
    <property type="entry name" value="Winged helix' DNA-binding domain"/>
    <property type="match status" value="1"/>
</dbReference>
<dbReference type="RefSeq" id="WP_247381972.1">
    <property type="nucleotide sequence ID" value="NZ_JALLGV010000013.1"/>
</dbReference>
<gene>
    <name evidence="1" type="ORF">ACFR9U_16100</name>
</gene>
<comment type="caution">
    <text evidence="1">The sequence shown here is derived from an EMBL/GenBank/DDBJ whole genome shotgun (WGS) entry which is preliminary data.</text>
</comment>
<keyword evidence="2" id="KW-1185">Reference proteome</keyword>
<organism evidence="1 2">
    <name type="scientific">Halorientalis brevis</name>
    <dbReference type="NCBI Taxonomy" id="1126241"/>
    <lineage>
        <taxon>Archaea</taxon>
        <taxon>Methanobacteriati</taxon>
        <taxon>Methanobacteriota</taxon>
        <taxon>Stenosarchaea group</taxon>
        <taxon>Halobacteria</taxon>
        <taxon>Halobacteriales</taxon>
        <taxon>Haloarculaceae</taxon>
        <taxon>Halorientalis</taxon>
    </lineage>
</organism>
<dbReference type="AlphaFoldDB" id="A0ABD6CEN5"/>
<evidence type="ECO:0000313" key="2">
    <source>
        <dbReference type="Proteomes" id="UP001597119"/>
    </source>
</evidence>